<evidence type="ECO:0000256" key="4">
    <source>
        <dbReference type="PROSITE-ProRule" id="PRU00335"/>
    </source>
</evidence>
<dbReference type="NCBIfam" id="NF041196">
    <property type="entry name" value="ScbR_bind_reg"/>
    <property type="match status" value="1"/>
</dbReference>
<dbReference type="Gene3D" id="1.10.357.10">
    <property type="entry name" value="Tetracycline Repressor, domain 2"/>
    <property type="match status" value="1"/>
</dbReference>
<dbReference type="Proteomes" id="UP000320481">
    <property type="component" value="Unassembled WGS sequence"/>
</dbReference>
<dbReference type="InterPro" id="IPR047923">
    <property type="entry name" value="ArpA-like"/>
</dbReference>
<evidence type="ECO:0000313" key="7">
    <source>
        <dbReference type="Proteomes" id="UP000320481"/>
    </source>
</evidence>
<feature type="DNA-binding region" description="H-T-H motif" evidence="4">
    <location>
        <begin position="24"/>
        <end position="43"/>
    </location>
</feature>
<protein>
    <submittedName>
        <fullName evidence="6">TetR/AcrR family transcriptional regulator</fullName>
    </submittedName>
</protein>
<dbReference type="PANTHER" id="PTHR30055:SF234">
    <property type="entry name" value="HTH-TYPE TRANSCRIPTIONAL REGULATOR BETI"/>
    <property type="match status" value="1"/>
</dbReference>
<dbReference type="GO" id="GO:0000976">
    <property type="term" value="F:transcription cis-regulatory region binding"/>
    <property type="evidence" value="ECO:0007669"/>
    <property type="project" value="TreeGrafter"/>
</dbReference>
<evidence type="ECO:0000256" key="2">
    <source>
        <dbReference type="ARBA" id="ARBA00023125"/>
    </source>
</evidence>
<keyword evidence="2 4" id="KW-0238">DNA-binding</keyword>
<dbReference type="EMBL" id="VOGW01000078">
    <property type="protein sequence ID" value="TWV47505.1"/>
    <property type="molecule type" value="Genomic_DNA"/>
</dbReference>
<dbReference type="InterPro" id="IPR009057">
    <property type="entry name" value="Homeodomain-like_sf"/>
</dbReference>
<dbReference type="PRINTS" id="PR00455">
    <property type="entry name" value="HTHTETR"/>
</dbReference>
<evidence type="ECO:0000256" key="1">
    <source>
        <dbReference type="ARBA" id="ARBA00023015"/>
    </source>
</evidence>
<dbReference type="PANTHER" id="PTHR30055">
    <property type="entry name" value="HTH-TYPE TRANSCRIPTIONAL REGULATOR RUTR"/>
    <property type="match status" value="1"/>
</dbReference>
<comment type="caution">
    <text evidence="6">The sequence shown here is derived from an EMBL/GenBank/DDBJ whole genome shotgun (WGS) entry which is preliminary data.</text>
</comment>
<feature type="domain" description="HTH tetR-type" evidence="5">
    <location>
        <begin position="1"/>
        <end position="61"/>
    </location>
</feature>
<evidence type="ECO:0000256" key="3">
    <source>
        <dbReference type="ARBA" id="ARBA00023163"/>
    </source>
</evidence>
<evidence type="ECO:0000313" key="6">
    <source>
        <dbReference type="EMBL" id="TWV47505.1"/>
    </source>
</evidence>
<gene>
    <name evidence="6" type="ORF">FRZ03_13780</name>
</gene>
<dbReference type="PROSITE" id="PS50977">
    <property type="entry name" value="HTH_TETR_2"/>
    <property type="match status" value="1"/>
</dbReference>
<dbReference type="InterPro" id="IPR050109">
    <property type="entry name" value="HTH-type_TetR-like_transc_reg"/>
</dbReference>
<dbReference type="SUPFAM" id="SSF48498">
    <property type="entry name" value="Tetracyclin repressor-like, C-terminal domain"/>
    <property type="match status" value="1"/>
</dbReference>
<dbReference type="SUPFAM" id="SSF46689">
    <property type="entry name" value="Homeodomain-like"/>
    <property type="match status" value="1"/>
</dbReference>
<name>A0A5C6JUF8_9ACTN</name>
<dbReference type="Pfam" id="PF00440">
    <property type="entry name" value="TetR_N"/>
    <property type="match status" value="1"/>
</dbReference>
<proteinExistence type="predicted"/>
<dbReference type="InterPro" id="IPR023772">
    <property type="entry name" value="DNA-bd_HTH_TetR-type_CS"/>
</dbReference>
<sequence length="200" mass="22061">MQTRRAILRAAAEAFDEYGYAGASINLILKRAGLTTGALYFHFDSKEDLAHAVMNAQPDLIVPRLQSQGLQRLVDITLLWSHMLQVDPLLRAAVRLTGEQASMGTRDATPYQSWVMIMSECLRDAQDANELQAGVSPDELGEFVTEACTGMQMFSAVASGRDDLSERTMRMWRLLLPGVAVPAIVARTEVSHDRLKLLVG</sequence>
<organism evidence="6 7">
    <name type="scientific">Streptomyces misionensis</name>
    <dbReference type="NCBI Taxonomy" id="67331"/>
    <lineage>
        <taxon>Bacteria</taxon>
        <taxon>Bacillati</taxon>
        <taxon>Actinomycetota</taxon>
        <taxon>Actinomycetes</taxon>
        <taxon>Kitasatosporales</taxon>
        <taxon>Streptomycetaceae</taxon>
        <taxon>Streptomyces</taxon>
    </lineage>
</organism>
<dbReference type="AlphaFoldDB" id="A0A5C6JUF8"/>
<keyword evidence="7" id="KW-1185">Reference proteome</keyword>
<dbReference type="InterPro" id="IPR036271">
    <property type="entry name" value="Tet_transcr_reg_TetR-rel_C_sf"/>
</dbReference>
<reference evidence="6" key="1">
    <citation type="journal article" date="2019" name="Microbiol. Resour. Announc.">
        <title>Draft Genomic Sequences of Streptomyces misionensis and Streptomyces albidoflavus, bacteria applied for phytopathogen biocontrol.</title>
        <authorList>
            <person name="Pylro V."/>
            <person name="Dias A."/>
            <person name="Andreote F."/>
            <person name="Varani A."/>
            <person name="Andreote C."/>
            <person name="Bernardo E."/>
            <person name="Martins T."/>
        </authorList>
    </citation>
    <scope>NUCLEOTIDE SEQUENCE [LARGE SCALE GENOMIC DNA]</scope>
    <source>
        <strain evidence="6">66</strain>
    </source>
</reference>
<keyword evidence="3" id="KW-0804">Transcription</keyword>
<accession>A0A5C6JUF8</accession>
<keyword evidence="1" id="KW-0805">Transcription regulation</keyword>
<evidence type="ECO:0000259" key="5">
    <source>
        <dbReference type="PROSITE" id="PS50977"/>
    </source>
</evidence>
<dbReference type="GO" id="GO:0003700">
    <property type="term" value="F:DNA-binding transcription factor activity"/>
    <property type="evidence" value="ECO:0007669"/>
    <property type="project" value="TreeGrafter"/>
</dbReference>
<dbReference type="PROSITE" id="PS01081">
    <property type="entry name" value="HTH_TETR_1"/>
    <property type="match status" value="1"/>
</dbReference>
<dbReference type="InterPro" id="IPR001647">
    <property type="entry name" value="HTH_TetR"/>
</dbReference>